<gene>
    <name evidence="2" type="ORF">PHATRDRAFT_49302</name>
</gene>
<feature type="region of interest" description="Disordered" evidence="1">
    <location>
        <begin position="305"/>
        <end position="354"/>
    </location>
</feature>
<dbReference type="HOGENOM" id="CLU_256748_0_0_1"/>
<feature type="compositionally biased region" description="Basic and acidic residues" evidence="1">
    <location>
        <begin position="1277"/>
        <end position="1294"/>
    </location>
</feature>
<feature type="compositionally biased region" description="Polar residues" evidence="1">
    <location>
        <begin position="1105"/>
        <end position="1118"/>
    </location>
</feature>
<evidence type="ECO:0000256" key="1">
    <source>
        <dbReference type="SAM" id="MobiDB-lite"/>
    </source>
</evidence>
<feature type="compositionally biased region" description="Polar residues" evidence="1">
    <location>
        <begin position="1265"/>
        <end position="1276"/>
    </location>
</feature>
<dbReference type="InParanoid" id="B7GA55"/>
<feature type="compositionally biased region" description="Polar residues" evidence="1">
    <location>
        <begin position="1139"/>
        <end position="1161"/>
    </location>
</feature>
<accession>B7GA55</accession>
<evidence type="ECO:0000313" key="2">
    <source>
        <dbReference type="EMBL" id="EEC44679.1"/>
    </source>
</evidence>
<reference evidence="2 3" key="1">
    <citation type="journal article" date="2008" name="Nature">
        <title>The Phaeodactylum genome reveals the evolutionary history of diatom genomes.</title>
        <authorList>
            <person name="Bowler C."/>
            <person name="Allen A.E."/>
            <person name="Badger J.H."/>
            <person name="Grimwood J."/>
            <person name="Jabbari K."/>
            <person name="Kuo A."/>
            <person name="Maheswari U."/>
            <person name="Martens C."/>
            <person name="Maumus F."/>
            <person name="Otillar R.P."/>
            <person name="Rayko E."/>
            <person name="Salamov A."/>
            <person name="Vandepoele K."/>
            <person name="Beszteri B."/>
            <person name="Gruber A."/>
            <person name="Heijde M."/>
            <person name="Katinka M."/>
            <person name="Mock T."/>
            <person name="Valentin K."/>
            <person name="Verret F."/>
            <person name="Berges J.A."/>
            <person name="Brownlee C."/>
            <person name="Cadoret J.P."/>
            <person name="Chiovitti A."/>
            <person name="Choi C.J."/>
            <person name="Coesel S."/>
            <person name="De Martino A."/>
            <person name="Detter J.C."/>
            <person name="Durkin C."/>
            <person name="Falciatore A."/>
            <person name="Fournet J."/>
            <person name="Haruta M."/>
            <person name="Huysman M.J."/>
            <person name="Jenkins B.D."/>
            <person name="Jiroutova K."/>
            <person name="Jorgensen R.E."/>
            <person name="Joubert Y."/>
            <person name="Kaplan A."/>
            <person name="Kroger N."/>
            <person name="Kroth P.G."/>
            <person name="La Roche J."/>
            <person name="Lindquist E."/>
            <person name="Lommer M."/>
            <person name="Martin-Jezequel V."/>
            <person name="Lopez P.J."/>
            <person name="Lucas S."/>
            <person name="Mangogna M."/>
            <person name="McGinnis K."/>
            <person name="Medlin L.K."/>
            <person name="Montsant A."/>
            <person name="Oudot-Le Secq M.P."/>
            <person name="Napoli C."/>
            <person name="Obornik M."/>
            <person name="Parker M.S."/>
            <person name="Petit J.L."/>
            <person name="Porcel B.M."/>
            <person name="Poulsen N."/>
            <person name="Robison M."/>
            <person name="Rychlewski L."/>
            <person name="Rynearson T.A."/>
            <person name="Schmutz J."/>
            <person name="Shapiro H."/>
            <person name="Siaut M."/>
            <person name="Stanley M."/>
            <person name="Sussman M.R."/>
            <person name="Taylor A.R."/>
            <person name="Vardi A."/>
            <person name="von Dassow P."/>
            <person name="Vyverman W."/>
            <person name="Willis A."/>
            <person name="Wyrwicz L.S."/>
            <person name="Rokhsar D.S."/>
            <person name="Weissenbach J."/>
            <person name="Armbrust E.V."/>
            <person name="Green B.R."/>
            <person name="Van de Peer Y."/>
            <person name="Grigoriev I.V."/>
        </authorList>
    </citation>
    <scope>NUCLEOTIDE SEQUENCE [LARGE SCALE GENOMIC DNA]</scope>
    <source>
        <strain evidence="2 3">CCAP 1055/1</strain>
    </source>
</reference>
<feature type="compositionally biased region" description="Basic and acidic residues" evidence="1">
    <location>
        <begin position="334"/>
        <end position="345"/>
    </location>
</feature>
<organism evidence="2 3">
    <name type="scientific">Phaeodactylum tricornutum (strain CCAP 1055/1)</name>
    <dbReference type="NCBI Taxonomy" id="556484"/>
    <lineage>
        <taxon>Eukaryota</taxon>
        <taxon>Sar</taxon>
        <taxon>Stramenopiles</taxon>
        <taxon>Ochrophyta</taxon>
        <taxon>Bacillariophyta</taxon>
        <taxon>Bacillariophyceae</taxon>
        <taxon>Bacillariophycidae</taxon>
        <taxon>Naviculales</taxon>
        <taxon>Phaeodactylaceae</taxon>
        <taxon>Phaeodactylum</taxon>
    </lineage>
</organism>
<evidence type="ECO:0000313" key="3">
    <source>
        <dbReference type="Proteomes" id="UP000000759"/>
    </source>
</evidence>
<protein>
    <submittedName>
        <fullName evidence="2">Uncharacterized protein</fullName>
    </submittedName>
</protein>
<dbReference type="PaxDb" id="2850-Phatr49302"/>
<keyword evidence="3" id="KW-1185">Reference proteome</keyword>
<dbReference type="KEGG" id="pti:PHATRDRAFT_49302"/>
<feature type="region of interest" description="Disordered" evidence="1">
    <location>
        <begin position="475"/>
        <end position="534"/>
    </location>
</feature>
<feature type="region of interest" description="Disordered" evidence="1">
    <location>
        <begin position="1105"/>
        <end position="1172"/>
    </location>
</feature>
<proteinExistence type="predicted"/>
<sequence>MTEPVRGLCWYRFSLPERPNRPTFVWWPARYFESAREACRQQRVHMSPRGVAQWTRVVVDETLGRIAPRPVVCLLGRSGVSVDKKLRSVQRWDESAEYVASENSAVEEDCSDKNGDCRPYTLASLALMITPEQQRDVFGDDEEAELLWKGYQEAMEAVVELVDQALNQESLVDSVGVGTETVVGQVPVDYAAPPPKSSMTSPPVSSTFIMSSPALTPPPLKHALKPHDSWETVWNKLQLSKWSTSLPPPHASAARKREPCWYVLPNRSCRPGTVEGTDYLSTLAALQSFCRTHYGWRGPEAVEASNSHRCHDSSSVSRSTHAMPPATPTGCRTKPRDPAKPRLGESDDDGTGDELTRMDALDWKTLWRKLVRDGWKVKAAHIVTDQWYYIRPGKSAKQGVLGRDYFKTPTDVIAYLTETQQLAPPRDTESVSRLTLEAESDDDTDECITAVTRTMPVLDVHDRRNSRTVPIVKPASHRVSTASTKISRKCKSHSGAKSTKARQRSTTHSQAKHLLQHTSSTGNTARKRPAPAEKLNKTKKLRRNAHWWKYEAIPGFRSQVWPALEKLRFVRTNDGYQLPTSVQWEGQPVTFTSATGLRKFLCFTGIPNYCPNEAAAAAYRKNPNDYVPTGVLTEAEATMLHRWVRFANVPIQGPDSARELLNVRSPRKENDLRMILVILRDLGFESDGINVYVPGANSQEARRGRRVRGVHYFAIDPDLYTSFREWVRNAWSLQLPEDASPKMTEAYLRLRVWAAASSRPLPVWQQLPPRTDYQALLTTAELEIEHSRVDTMVDDASEMDEDMSTANGSHAVVSQCDVSTEAPEPAKKVVVKKAKKDKRPWYLKDGLPRFVREVLPTLRKLGFDYRSGKYVHPDISESFTTSEGLAQYLVRHGVPLLDDRRNELAVWDVELLERWVKFANVPVTENSCERVLSNVRILCKEDEILYRLFDLGFQKVDLKFFPPGADATGRNARKEGVHYFNGLQGIRGGYIRGATNLSMAHDEGPVISSRRNNKKGVSQEQLLEIRLWAALSDLPLPKFVKNVVDCKRAADDEDELDDVEISAHVKNLNTALDRVATDTTIPATDFSSSNHGTISSTAVTSMSVQIASDKTDTQQSVAETLPKADEVGPTRLPWESPSVMGQKQANEQSESTSGNLLTNESPAKESNQDNVASSLATTSFTTLSQMFSRNSVVKEVEDAAGSVTNDPSTQSNELIGNVYSESNNSPSSYNTAPEKQLFTPLRGKREQGDRAMDDTDQGRFLPLTQELSGYDSCSSDNEGHDSRQLDRNRHLNSKQDARRVTMLVESPDERMEDATIENHFDDLHRESTFTDMEYAFDSGPAGKLDRPEVEQLDEFLTQVEPDFDF</sequence>
<feature type="region of interest" description="Disordered" evidence="1">
    <location>
        <begin position="1198"/>
        <end position="1294"/>
    </location>
</feature>
<dbReference type="RefSeq" id="XP_002184010.1">
    <property type="nucleotide sequence ID" value="XM_002183974.1"/>
</dbReference>
<feature type="compositionally biased region" description="Low complexity" evidence="1">
    <location>
        <begin position="1217"/>
        <end position="1230"/>
    </location>
</feature>
<name>B7GA55_PHATC</name>
<dbReference type="OrthoDB" id="113522at2759"/>
<dbReference type="Proteomes" id="UP000000759">
    <property type="component" value="Chromosome 21"/>
</dbReference>
<feature type="compositionally biased region" description="Basic and acidic residues" evidence="1">
    <location>
        <begin position="1243"/>
        <end position="1257"/>
    </location>
</feature>
<dbReference type="GeneID" id="7195474"/>
<feature type="compositionally biased region" description="Polar residues" evidence="1">
    <location>
        <begin position="1202"/>
        <end position="1214"/>
    </location>
</feature>
<dbReference type="eggNOG" id="ENOG502RBIN">
    <property type="taxonomic scope" value="Eukaryota"/>
</dbReference>
<reference evidence="3" key="2">
    <citation type="submission" date="2008-08" db="EMBL/GenBank/DDBJ databases">
        <authorList>
            <consortium name="Diatom Consortium"/>
            <person name="Grigoriev I."/>
            <person name="Grimwood J."/>
            <person name="Kuo A."/>
            <person name="Otillar R.P."/>
            <person name="Salamov A."/>
            <person name="Detter J.C."/>
            <person name="Lindquist E."/>
            <person name="Shapiro H."/>
            <person name="Lucas S."/>
            <person name="Glavina del Rio T."/>
            <person name="Pitluck S."/>
            <person name="Rokhsar D."/>
            <person name="Bowler C."/>
        </authorList>
    </citation>
    <scope>GENOME REANNOTATION</scope>
    <source>
        <strain evidence="3">CCAP 1055/1</strain>
    </source>
</reference>
<dbReference type="EMBL" id="CM000623">
    <property type="protein sequence ID" value="EEC44679.1"/>
    <property type="molecule type" value="Genomic_DNA"/>
</dbReference>
<feature type="compositionally biased region" description="Basic residues" evidence="1">
    <location>
        <begin position="486"/>
        <end position="515"/>
    </location>
</feature>